<dbReference type="PANTHER" id="PTHR43479:SF11">
    <property type="entry name" value="ACREF_ENVCD OPERON REPRESSOR-RELATED"/>
    <property type="match status" value="1"/>
</dbReference>
<organism evidence="5 6">
    <name type="scientific">Sphingobium amiense</name>
    <dbReference type="NCBI Taxonomy" id="135719"/>
    <lineage>
        <taxon>Bacteria</taxon>
        <taxon>Pseudomonadati</taxon>
        <taxon>Pseudomonadota</taxon>
        <taxon>Alphaproteobacteria</taxon>
        <taxon>Sphingomonadales</taxon>
        <taxon>Sphingomonadaceae</taxon>
        <taxon>Sphingobium</taxon>
    </lineage>
</organism>
<evidence type="ECO:0000256" key="2">
    <source>
        <dbReference type="PROSITE-ProRule" id="PRU00335"/>
    </source>
</evidence>
<dbReference type="InterPro" id="IPR023772">
    <property type="entry name" value="DNA-bd_HTH_TetR-type_CS"/>
</dbReference>
<dbReference type="EMBL" id="AP018664">
    <property type="protein sequence ID" value="BBD99666.1"/>
    <property type="molecule type" value="Genomic_DNA"/>
</dbReference>
<dbReference type="InterPro" id="IPR001647">
    <property type="entry name" value="HTH_TetR"/>
</dbReference>
<protein>
    <submittedName>
        <fullName evidence="5">TetR/AcrR family transcriptional regulator</fullName>
    </submittedName>
</protein>
<sequence>MTASTISADAVPAVDQEAKNRGGRRDRTRQALIDAGMHLIALTSLSAVSIDEIVAEANVAKGTFYNHFVDKDELFNAIVESVRHQVHSRVVGETKALSDPARKVARAFCVGLRYQLDHKEQVLFLMHSRFSIRPLNDPVDVGIVSYIAEGIASGRFRLATTEGGVLLVHGLSGAAYAYSIDEAGAFGIVARGQQLAAIMLRGLGLPTEEADMIAAQEADVILRRHFAAA</sequence>
<evidence type="ECO:0000313" key="5">
    <source>
        <dbReference type="EMBL" id="BBD99666.1"/>
    </source>
</evidence>
<dbReference type="Pfam" id="PF00440">
    <property type="entry name" value="TetR_N"/>
    <property type="match status" value="1"/>
</dbReference>
<gene>
    <name evidence="5" type="ORF">SAMIE_1031670</name>
</gene>
<dbReference type="Proteomes" id="UP000279959">
    <property type="component" value="Chromosome"/>
</dbReference>
<feature type="domain" description="HTH tetR-type" evidence="4">
    <location>
        <begin position="26"/>
        <end position="86"/>
    </location>
</feature>
<dbReference type="InterPro" id="IPR009057">
    <property type="entry name" value="Homeodomain-like_sf"/>
</dbReference>
<feature type="region of interest" description="Disordered" evidence="3">
    <location>
        <begin position="1"/>
        <end position="26"/>
    </location>
</feature>
<accession>A0A494W8L6</accession>
<evidence type="ECO:0000259" key="4">
    <source>
        <dbReference type="PROSITE" id="PS50977"/>
    </source>
</evidence>
<name>A0A494W8L6_9SPHN</name>
<dbReference type="PROSITE" id="PS01081">
    <property type="entry name" value="HTH_TETR_1"/>
    <property type="match status" value="1"/>
</dbReference>
<dbReference type="RefSeq" id="WP_066700527.1">
    <property type="nucleotide sequence ID" value="NZ_AP018664.1"/>
</dbReference>
<dbReference type="SUPFAM" id="SSF46689">
    <property type="entry name" value="Homeodomain-like"/>
    <property type="match status" value="1"/>
</dbReference>
<proteinExistence type="predicted"/>
<feature type="DNA-binding region" description="H-T-H motif" evidence="2">
    <location>
        <begin position="49"/>
        <end position="68"/>
    </location>
</feature>
<dbReference type="AlphaFoldDB" id="A0A494W8L6"/>
<evidence type="ECO:0000256" key="3">
    <source>
        <dbReference type="SAM" id="MobiDB-lite"/>
    </source>
</evidence>
<dbReference type="PROSITE" id="PS50977">
    <property type="entry name" value="HTH_TETR_2"/>
    <property type="match status" value="1"/>
</dbReference>
<feature type="compositionally biased region" description="Basic and acidic residues" evidence="3">
    <location>
        <begin position="16"/>
        <end position="26"/>
    </location>
</feature>
<reference evidence="5 6" key="1">
    <citation type="submission" date="2018-05" db="EMBL/GenBank/DDBJ databases">
        <title>Complete Genome Sequence of the Nonylphenol-Degrading Bacterium Sphingobium amiense DSM 16289T.</title>
        <authorList>
            <person name="Ootsuka M."/>
            <person name="Nishizawa T."/>
            <person name="Ohta H."/>
        </authorList>
    </citation>
    <scope>NUCLEOTIDE SEQUENCE [LARGE SCALE GENOMIC DNA]</scope>
    <source>
        <strain evidence="5 6">DSM 16289</strain>
    </source>
</reference>
<dbReference type="PANTHER" id="PTHR43479">
    <property type="entry name" value="ACREF/ENVCD OPERON REPRESSOR-RELATED"/>
    <property type="match status" value="1"/>
</dbReference>
<keyword evidence="1 2" id="KW-0238">DNA-binding</keyword>
<dbReference type="Gene3D" id="1.10.357.10">
    <property type="entry name" value="Tetracycline Repressor, domain 2"/>
    <property type="match status" value="1"/>
</dbReference>
<evidence type="ECO:0000256" key="1">
    <source>
        <dbReference type="ARBA" id="ARBA00023125"/>
    </source>
</evidence>
<keyword evidence="6" id="KW-1185">Reference proteome</keyword>
<dbReference type="InterPro" id="IPR050624">
    <property type="entry name" value="HTH-type_Tx_Regulator"/>
</dbReference>
<dbReference type="KEGG" id="sami:SAMIE_1031670"/>
<dbReference type="GO" id="GO:0003677">
    <property type="term" value="F:DNA binding"/>
    <property type="evidence" value="ECO:0007669"/>
    <property type="project" value="UniProtKB-UniRule"/>
</dbReference>
<evidence type="ECO:0000313" key="6">
    <source>
        <dbReference type="Proteomes" id="UP000279959"/>
    </source>
</evidence>